<evidence type="ECO:0000256" key="4">
    <source>
        <dbReference type="ARBA" id="ARBA00035174"/>
    </source>
</evidence>
<accession>A0A4P7AJT2</accession>
<dbReference type="GO" id="GO:0005840">
    <property type="term" value="C:ribosome"/>
    <property type="evidence" value="ECO:0007669"/>
    <property type="project" value="UniProtKB-KW"/>
</dbReference>
<feature type="compositionally biased region" description="Polar residues" evidence="6">
    <location>
        <begin position="14"/>
        <end position="24"/>
    </location>
</feature>
<dbReference type="InterPro" id="IPR034704">
    <property type="entry name" value="Ribosomal_bL28/bL31-like_sf"/>
</dbReference>
<sequence length="66" mass="7533">MARKDDLTNKGPLSGSSRSHAMNSNKRKWNLNLQKVQVMDENGKVMTLKVSARTLRTLKKHNQLVK</sequence>
<dbReference type="GO" id="GO:0003735">
    <property type="term" value="F:structural constituent of ribosome"/>
    <property type="evidence" value="ECO:0007669"/>
    <property type="project" value="InterPro"/>
</dbReference>
<name>A0A4P7AJT2_9MOLU</name>
<dbReference type="PANTHER" id="PTHR39080:SF1">
    <property type="entry name" value="LARGE RIBOSOMAL SUBUNIT PROTEIN BL28A"/>
    <property type="match status" value="1"/>
</dbReference>
<evidence type="ECO:0000256" key="3">
    <source>
        <dbReference type="ARBA" id="ARBA00023274"/>
    </source>
</evidence>
<gene>
    <name evidence="5 7" type="primary">rpmB</name>
    <name evidence="7" type="ORF">SGLAD_v1c08140</name>
</gene>
<evidence type="ECO:0000256" key="2">
    <source>
        <dbReference type="ARBA" id="ARBA00022980"/>
    </source>
</evidence>
<keyword evidence="8" id="KW-1185">Reference proteome</keyword>
<dbReference type="InterPro" id="IPR001383">
    <property type="entry name" value="Ribosomal_bL28_bact-type"/>
</dbReference>
<evidence type="ECO:0000256" key="1">
    <source>
        <dbReference type="ARBA" id="ARBA00008760"/>
    </source>
</evidence>
<dbReference type="InterPro" id="IPR037147">
    <property type="entry name" value="Ribosomal_bL28_sf"/>
</dbReference>
<comment type="similarity">
    <text evidence="1 5">Belongs to the bacterial ribosomal protein bL28 family.</text>
</comment>
<dbReference type="KEGG" id="sgq:SGLAD_v1c08140"/>
<dbReference type="GO" id="GO:0006412">
    <property type="term" value="P:translation"/>
    <property type="evidence" value="ECO:0007669"/>
    <property type="project" value="UniProtKB-UniRule"/>
</dbReference>
<dbReference type="Pfam" id="PF00830">
    <property type="entry name" value="Ribosomal_L28"/>
    <property type="match status" value="1"/>
</dbReference>
<dbReference type="NCBIfam" id="TIGR00009">
    <property type="entry name" value="L28"/>
    <property type="match status" value="1"/>
</dbReference>
<dbReference type="AlphaFoldDB" id="A0A4P7AJT2"/>
<dbReference type="PANTHER" id="PTHR39080">
    <property type="entry name" value="50S RIBOSOMAL PROTEIN L28"/>
    <property type="match status" value="1"/>
</dbReference>
<dbReference type="OrthoDB" id="9805609at2"/>
<dbReference type="InterPro" id="IPR026569">
    <property type="entry name" value="Ribosomal_bL28"/>
</dbReference>
<evidence type="ECO:0000313" key="8">
    <source>
        <dbReference type="Proteomes" id="UP000294309"/>
    </source>
</evidence>
<organism evidence="7 8">
    <name type="scientific">Spiroplasma gladiatoris</name>
    <dbReference type="NCBI Taxonomy" id="2143"/>
    <lineage>
        <taxon>Bacteria</taxon>
        <taxon>Bacillati</taxon>
        <taxon>Mycoplasmatota</taxon>
        <taxon>Mollicutes</taxon>
        <taxon>Entomoplasmatales</taxon>
        <taxon>Spiroplasmataceae</taxon>
        <taxon>Spiroplasma</taxon>
    </lineage>
</organism>
<keyword evidence="3 5" id="KW-0687">Ribonucleoprotein</keyword>
<protein>
    <recommendedName>
        <fullName evidence="4 5">Large ribosomal subunit protein bL28</fullName>
    </recommendedName>
</protein>
<dbReference type="GO" id="GO:1990904">
    <property type="term" value="C:ribonucleoprotein complex"/>
    <property type="evidence" value="ECO:0007669"/>
    <property type="project" value="UniProtKB-KW"/>
</dbReference>
<dbReference type="RefSeq" id="WP_134297906.1">
    <property type="nucleotide sequence ID" value="NZ_CP038013.1"/>
</dbReference>
<dbReference type="Proteomes" id="UP000294309">
    <property type="component" value="Chromosome"/>
</dbReference>
<evidence type="ECO:0000256" key="6">
    <source>
        <dbReference type="SAM" id="MobiDB-lite"/>
    </source>
</evidence>
<proteinExistence type="inferred from homology"/>
<feature type="region of interest" description="Disordered" evidence="6">
    <location>
        <begin position="1"/>
        <end position="29"/>
    </location>
</feature>
<dbReference type="EMBL" id="CP038013">
    <property type="protein sequence ID" value="QBQ08013.1"/>
    <property type="molecule type" value="Genomic_DNA"/>
</dbReference>
<dbReference type="SUPFAM" id="SSF143800">
    <property type="entry name" value="L28p-like"/>
    <property type="match status" value="1"/>
</dbReference>
<keyword evidence="2 5" id="KW-0689">Ribosomal protein</keyword>
<evidence type="ECO:0000313" key="7">
    <source>
        <dbReference type="EMBL" id="QBQ08013.1"/>
    </source>
</evidence>
<dbReference type="Gene3D" id="2.30.170.40">
    <property type="entry name" value="Ribosomal protein L28/L24"/>
    <property type="match status" value="1"/>
</dbReference>
<reference evidence="7 8" key="1">
    <citation type="submission" date="2019-03" db="EMBL/GenBank/DDBJ databases">
        <title>Complete genome sequence of Spiroplasma gladiatoris TG-1 (DSM 22552).</title>
        <authorList>
            <person name="Lin Y.-C."/>
            <person name="Chou L."/>
            <person name="Kuo C.-H."/>
        </authorList>
    </citation>
    <scope>NUCLEOTIDE SEQUENCE [LARGE SCALE GENOMIC DNA]</scope>
    <source>
        <strain evidence="7 8">TG-1</strain>
    </source>
</reference>
<dbReference type="InterPro" id="IPR050096">
    <property type="entry name" value="Bacterial_rp_bL28"/>
</dbReference>
<evidence type="ECO:0000256" key="5">
    <source>
        <dbReference type="HAMAP-Rule" id="MF_00373"/>
    </source>
</evidence>
<dbReference type="HAMAP" id="MF_00373">
    <property type="entry name" value="Ribosomal_bL28"/>
    <property type="match status" value="1"/>
</dbReference>